<evidence type="ECO:0008006" key="9">
    <source>
        <dbReference type="Google" id="ProtNLM"/>
    </source>
</evidence>
<keyword evidence="8" id="KW-1185">Reference proteome</keyword>
<dbReference type="PANTHER" id="PTHR45875:SF1">
    <property type="entry name" value="METHYLTRANSFERASE N6AMT1"/>
    <property type="match status" value="1"/>
</dbReference>
<dbReference type="InterPro" id="IPR052190">
    <property type="entry name" value="Euk-Arch_PrmC-MTase"/>
</dbReference>
<keyword evidence="4" id="KW-0808">Transferase</keyword>
<sequence>MSLPTPHIAHLTEDDYEHVYEPAEDSFILLDALEADADDLRRSKPTICVEIGSGSGIASTFLSSLLEPNDSLIISTDINRYACEATIKTASANDTTLNPILCNLLDPLLPRLKGEIDVLLFNPPYVPTEIHELEDTQASRDIGGAWAGGEAGMVVTKMILDQLPHLLSPGGRFYLVAVAQNKPKFIAEELLRRGLRVERRAGRELLYVLRIVAT</sequence>
<accession>A0AAW0YFC5</accession>
<gene>
    <name evidence="7" type="ORF">IAR55_006492</name>
</gene>
<reference evidence="7 8" key="1">
    <citation type="journal article" date="2024" name="bioRxiv">
        <title>Comparative genomics of Cryptococcus and Kwoniella reveals pathogenesis evolution and contrasting karyotype dynamics via intercentromeric recombination or chromosome fusion.</title>
        <authorList>
            <person name="Coelho M.A."/>
            <person name="David-Palma M."/>
            <person name="Shea T."/>
            <person name="Bowers K."/>
            <person name="McGinley-Smith S."/>
            <person name="Mohammad A.W."/>
            <person name="Gnirke A."/>
            <person name="Yurkov A.M."/>
            <person name="Nowrousian M."/>
            <person name="Sun S."/>
            <person name="Cuomo C.A."/>
            <person name="Heitman J."/>
        </authorList>
    </citation>
    <scope>NUCLEOTIDE SEQUENCE [LARGE SCALE GENOMIC DNA]</scope>
    <source>
        <strain evidence="7 8">CBS 13917</strain>
    </source>
</reference>
<evidence type="ECO:0000256" key="6">
    <source>
        <dbReference type="ARBA" id="ARBA00023242"/>
    </source>
</evidence>
<proteinExistence type="inferred from homology"/>
<name>A0AAW0YFC5_9TREE</name>
<dbReference type="KEGG" id="kne:92183750"/>
<dbReference type="Proteomes" id="UP001388673">
    <property type="component" value="Unassembled WGS sequence"/>
</dbReference>
<dbReference type="RefSeq" id="XP_066799869.1">
    <property type="nucleotide sequence ID" value="XM_066949575.1"/>
</dbReference>
<dbReference type="InterPro" id="IPR004557">
    <property type="entry name" value="PrmC-related"/>
</dbReference>
<organism evidence="7 8">
    <name type="scientific">Kwoniella newhampshirensis</name>
    <dbReference type="NCBI Taxonomy" id="1651941"/>
    <lineage>
        <taxon>Eukaryota</taxon>
        <taxon>Fungi</taxon>
        <taxon>Dikarya</taxon>
        <taxon>Basidiomycota</taxon>
        <taxon>Agaricomycotina</taxon>
        <taxon>Tremellomycetes</taxon>
        <taxon>Tremellales</taxon>
        <taxon>Cryptococcaceae</taxon>
        <taxon>Kwoniella</taxon>
    </lineage>
</organism>
<dbReference type="GO" id="GO:0005634">
    <property type="term" value="C:nucleus"/>
    <property type="evidence" value="ECO:0007669"/>
    <property type="project" value="UniProtKB-SubCell"/>
</dbReference>
<dbReference type="AlphaFoldDB" id="A0AAW0YFC5"/>
<dbReference type="CDD" id="cd02440">
    <property type="entry name" value="AdoMet_MTases"/>
    <property type="match status" value="1"/>
</dbReference>
<dbReference type="PROSITE" id="PS00092">
    <property type="entry name" value="N6_MTASE"/>
    <property type="match status" value="1"/>
</dbReference>
<evidence type="ECO:0000313" key="8">
    <source>
        <dbReference type="Proteomes" id="UP001388673"/>
    </source>
</evidence>
<comment type="subcellular location">
    <subcellularLocation>
        <location evidence="1">Nucleus</location>
    </subcellularLocation>
</comment>
<keyword evidence="3" id="KW-0489">Methyltransferase</keyword>
<dbReference type="GeneID" id="92183750"/>
<dbReference type="NCBIfam" id="TIGR00537">
    <property type="entry name" value="hemK_rel_arch"/>
    <property type="match status" value="1"/>
</dbReference>
<dbReference type="EMBL" id="JBCAWK010000013">
    <property type="protein sequence ID" value="KAK8844645.1"/>
    <property type="molecule type" value="Genomic_DNA"/>
</dbReference>
<dbReference type="GO" id="GO:0003676">
    <property type="term" value="F:nucleic acid binding"/>
    <property type="evidence" value="ECO:0007669"/>
    <property type="project" value="InterPro"/>
</dbReference>
<dbReference type="GO" id="GO:0008757">
    <property type="term" value="F:S-adenosylmethionine-dependent methyltransferase activity"/>
    <property type="evidence" value="ECO:0007669"/>
    <property type="project" value="TreeGrafter"/>
</dbReference>
<evidence type="ECO:0000256" key="1">
    <source>
        <dbReference type="ARBA" id="ARBA00004123"/>
    </source>
</evidence>
<dbReference type="Gene3D" id="3.40.50.150">
    <property type="entry name" value="Vaccinia Virus protein VP39"/>
    <property type="match status" value="1"/>
</dbReference>
<comment type="similarity">
    <text evidence="2">Belongs to the eukaryotic/archaeal PrmC-related family.</text>
</comment>
<dbReference type="GO" id="GO:0008276">
    <property type="term" value="F:protein methyltransferase activity"/>
    <property type="evidence" value="ECO:0007669"/>
    <property type="project" value="TreeGrafter"/>
</dbReference>
<dbReference type="SUPFAM" id="SSF53335">
    <property type="entry name" value="S-adenosyl-L-methionine-dependent methyltransferases"/>
    <property type="match status" value="1"/>
</dbReference>
<evidence type="ECO:0000256" key="3">
    <source>
        <dbReference type="ARBA" id="ARBA00022603"/>
    </source>
</evidence>
<protein>
    <recommendedName>
        <fullName evidence="9">Methyltransferase small domain-containing protein</fullName>
    </recommendedName>
</protein>
<dbReference type="FunFam" id="3.40.50.150:FF:000077">
    <property type="entry name" value="HemK methyltransferase family member 2"/>
    <property type="match status" value="1"/>
</dbReference>
<keyword evidence="5" id="KW-0949">S-adenosyl-L-methionine</keyword>
<keyword evidence="6" id="KW-0539">Nucleus</keyword>
<evidence type="ECO:0000256" key="2">
    <source>
        <dbReference type="ARBA" id="ARBA00006149"/>
    </source>
</evidence>
<dbReference type="GO" id="GO:0035657">
    <property type="term" value="C:eRF1 methyltransferase complex"/>
    <property type="evidence" value="ECO:0007669"/>
    <property type="project" value="TreeGrafter"/>
</dbReference>
<evidence type="ECO:0000256" key="5">
    <source>
        <dbReference type="ARBA" id="ARBA00022691"/>
    </source>
</evidence>
<evidence type="ECO:0000256" key="4">
    <source>
        <dbReference type="ARBA" id="ARBA00022679"/>
    </source>
</evidence>
<dbReference type="GO" id="GO:0032259">
    <property type="term" value="P:methylation"/>
    <property type="evidence" value="ECO:0007669"/>
    <property type="project" value="UniProtKB-KW"/>
</dbReference>
<dbReference type="PANTHER" id="PTHR45875">
    <property type="entry name" value="METHYLTRANSFERASE N6AMT1"/>
    <property type="match status" value="1"/>
</dbReference>
<comment type="caution">
    <text evidence="7">The sequence shown here is derived from an EMBL/GenBank/DDBJ whole genome shotgun (WGS) entry which is preliminary data.</text>
</comment>
<dbReference type="InterPro" id="IPR029063">
    <property type="entry name" value="SAM-dependent_MTases_sf"/>
</dbReference>
<dbReference type="InterPro" id="IPR002052">
    <property type="entry name" value="DNA_methylase_N6_adenine_CS"/>
</dbReference>
<evidence type="ECO:0000313" key="7">
    <source>
        <dbReference type="EMBL" id="KAK8844645.1"/>
    </source>
</evidence>